<dbReference type="STRING" id="265726.KY46_14665"/>
<evidence type="ECO:0000256" key="1">
    <source>
        <dbReference type="ARBA" id="ARBA00022801"/>
    </source>
</evidence>
<gene>
    <name evidence="3" type="ORF">KY46_14665</name>
</gene>
<dbReference type="PATRIC" id="fig|265726.11.peg.1180"/>
<dbReference type="Gene3D" id="3.40.50.850">
    <property type="entry name" value="Isochorismatase-like"/>
    <property type="match status" value="1"/>
</dbReference>
<dbReference type="OrthoDB" id="1157330at2"/>
<dbReference type="InterPro" id="IPR036380">
    <property type="entry name" value="Isochorismatase-like_sf"/>
</dbReference>
<feature type="domain" description="Isochorismatase-like" evidence="2">
    <location>
        <begin position="4"/>
        <end position="150"/>
    </location>
</feature>
<evidence type="ECO:0000313" key="4">
    <source>
        <dbReference type="Proteomes" id="UP000033633"/>
    </source>
</evidence>
<keyword evidence="1" id="KW-0378">Hydrolase</keyword>
<sequence>MKKALLVIDVQRLCFEPEPQPFEADAVVARINQLITWAREKALPVIFVQHEEPDTEIAYQSDGWQLHRDLIASEGDVFVRKTTPDSFHNTVLKATLDRLETEQLVVCGYATDFCVDTTTRRAAVLGYEIALVSDAHTTHDKPHATGALIRQHHTFVLSAAESFPVKIQAVTTAELLAS</sequence>
<name>A0A0F5VAI1_9GAMM</name>
<dbReference type="GO" id="GO:0016787">
    <property type="term" value="F:hydrolase activity"/>
    <property type="evidence" value="ECO:0007669"/>
    <property type="project" value="UniProtKB-KW"/>
</dbReference>
<dbReference type="PANTHER" id="PTHR43540:SF14">
    <property type="entry name" value="ISOCHORISMATASE"/>
    <property type="match status" value="1"/>
</dbReference>
<dbReference type="SUPFAM" id="SSF52499">
    <property type="entry name" value="Isochorismatase-like hydrolases"/>
    <property type="match status" value="1"/>
</dbReference>
<proteinExistence type="predicted"/>
<dbReference type="Proteomes" id="UP000033633">
    <property type="component" value="Unassembled WGS sequence"/>
</dbReference>
<dbReference type="EMBL" id="JWYV01000013">
    <property type="protein sequence ID" value="KKC99082.1"/>
    <property type="molecule type" value="Genomic_DNA"/>
</dbReference>
<protein>
    <submittedName>
        <fullName evidence="3">Isochorismatase</fullName>
    </submittedName>
</protein>
<evidence type="ECO:0000259" key="2">
    <source>
        <dbReference type="Pfam" id="PF00857"/>
    </source>
</evidence>
<dbReference type="PANTHER" id="PTHR43540">
    <property type="entry name" value="PEROXYUREIDOACRYLATE/UREIDOACRYLATE AMIDOHYDROLASE-RELATED"/>
    <property type="match status" value="1"/>
</dbReference>
<comment type="caution">
    <text evidence="3">The sequence shown here is derived from an EMBL/GenBank/DDBJ whole genome shotgun (WGS) entry which is preliminary data.</text>
</comment>
<evidence type="ECO:0000313" key="3">
    <source>
        <dbReference type="EMBL" id="KKC99082.1"/>
    </source>
</evidence>
<accession>A0A0F5VAI1</accession>
<dbReference type="AlphaFoldDB" id="A0A0F5VAI1"/>
<dbReference type="InterPro" id="IPR000868">
    <property type="entry name" value="Isochorismatase-like_dom"/>
</dbReference>
<keyword evidence="4" id="KW-1185">Reference proteome</keyword>
<organism evidence="3 4">
    <name type="scientific">Photobacterium halotolerans</name>
    <dbReference type="NCBI Taxonomy" id="265726"/>
    <lineage>
        <taxon>Bacteria</taxon>
        <taxon>Pseudomonadati</taxon>
        <taxon>Pseudomonadota</taxon>
        <taxon>Gammaproteobacteria</taxon>
        <taxon>Vibrionales</taxon>
        <taxon>Vibrionaceae</taxon>
        <taxon>Photobacterium</taxon>
    </lineage>
</organism>
<reference evidence="3 4" key="1">
    <citation type="submission" date="2014-12" db="EMBL/GenBank/DDBJ databases">
        <title>Mercury Reductase activity and rhizosphere competence traits in the genome of root associated Photobacterium halotolerans MELD1.</title>
        <authorList>
            <person name="Mathew D.C."/>
            <person name="Huang C.-C."/>
        </authorList>
    </citation>
    <scope>NUCLEOTIDE SEQUENCE [LARGE SCALE GENOMIC DNA]</scope>
    <source>
        <strain evidence="3 4">MELD1</strain>
    </source>
</reference>
<dbReference type="Pfam" id="PF00857">
    <property type="entry name" value="Isochorismatase"/>
    <property type="match status" value="1"/>
</dbReference>
<dbReference type="CDD" id="cd01014">
    <property type="entry name" value="nicotinamidase_related"/>
    <property type="match status" value="1"/>
</dbReference>
<dbReference type="RefSeq" id="WP_046221389.1">
    <property type="nucleotide sequence ID" value="NZ_JWYV01000013.1"/>
</dbReference>
<dbReference type="InterPro" id="IPR050272">
    <property type="entry name" value="Isochorismatase-like_hydrls"/>
</dbReference>